<evidence type="ECO:0000259" key="4">
    <source>
        <dbReference type="PROSITE" id="PS51384"/>
    </source>
</evidence>
<protein>
    <submittedName>
        <fullName evidence="5">Ferredoxin reductase</fullName>
    </submittedName>
</protein>
<dbReference type="InterPro" id="IPR017927">
    <property type="entry name" value="FAD-bd_FR_type"/>
</dbReference>
<accession>A0ABY4M2S5</accession>
<dbReference type="Proteomes" id="UP000830115">
    <property type="component" value="Chromosome"/>
</dbReference>
<dbReference type="RefSeq" id="WP_248862803.1">
    <property type="nucleotide sequence ID" value="NZ_CP086322.1"/>
</dbReference>
<dbReference type="InterPro" id="IPR039261">
    <property type="entry name" value="FNR_nucleotide-bd"/>
</dbReference>
<name>A0ABY4M2S5_9ACTN</name>
<dbReference type="InterPro" id="IPR012675">
    <property type="entry name" value="Beta-grasp_dom_sf"/>
</dbReference>
<dbReference type="CDD" id="cd00207">
    <property type="entry name" value="fer2"/>
    <property type="match status" value="1"/>
</dbReference>
<dbReference type="PANTHER" id="PTHR47354:SF3">
    <property type="entry name" value="OXIDOREDUCTASE-RELATED"/>
    <property type="match status" value="1"/>
</dbReference>
<keyword evidence="2" id="KW-0479">Metal-binding</keyword>
<proteinExistence type="predicted"/>
<dbReference type="InterPro" id="IPR001041">
    <property type="entry name" value="2Fe-2S_ferredoxin-type"/>
</dbReference>
<dbReference type="Gene3D" id="3.10.20.30">
    <property type="match status" value="1"/>
</dbReference>
<evidence type="ECO:0000256" key="1">
    <source>
        <dbReference type="ARBA" id="ARBA00001974"/>
    </source>
</evidence>
<keyword evidence="6" id="KW-1185">Reference proteome</keyword>
<dbReference type="Pfam" id="PF00111">
    <property type="entry name" value="Fer2"/>
    <property type="match status" value="1"/>
</dbReference>
<dbReference type="InterPro" id="IPR001433">
    <property type="entry name" value="OxRdtase_FAD/NAD-bd"/>
</dbReference>
<sequence length="352" mass="38499">MLRPVAGLLTSPHSVDTYLELIHPAWTRSEVRAIVTRVEHPTAAAVTLTLRPNQAWRGHMPGQHVQLGVQIGGVRRARTFSIASSPDRPDGLLEITATCTGGRFTTYLRDKVRVGTVVALSTAQGQFVLPQHTPEGLLFICGGSGITPALSMVRTLVMRNRTEPVGLLHYSRSPDLQLYRRQTEALSKRHSALQLLTFFTRGQRATGSVHFSERHLNEIPGYAAREVFVSGPAELISAVTTHFNARHPRTRVHAECFQPATPTDRQSEGRWLVEFATSGRRAQSSGECLLDQAENMGLTPEYGCRQGICGRCIRPLIRGSVSDVAAGNTISEPGSPVRLCVCVPESDVVLDL</sequence>
<keyword evidence="2" id="KW-0408">Iron</keyword>
<dbReference type="PRINTS" id="PR00410">
    <property type="entry name" value="PHEHYDRXLASE"/>
</dbReference>
<comment type="cofactor">
    <cofactor evidence="1">
        <name>FAD</name>
        <dbReference type="ChEBI" id="CHEBI:57692"/>
    </cofactor>
</comment>
<evidence type="ECO:0000256" key="2">
    <source>
        <dbReference type="ARBA" id="ARBA00022714"/>
    </source>
</evidence>
<evidence type="ECO:0000256" key="3">
    <source>
        <dbReference type="ARBA" id="ARBA00023014"/>
    </source>
</evidence>
<dbReference type="Pfam" id="PF00175">
    <property type="entry name" value="NAD_binding_1"/>
    <property type="match status" value="1"/>
</dbReference>
<dbReference type="PANTHER" id="PTHR47354">
    <property type="entry name" value="NADH OXIDOREDUCTASE HCR"/>
    <property type="match status" value="1"/>
</dbReference>
<reference evidence="5" key="1">
    <citation type="submission" date="2021-10" db="EMBL/GenBank/DDBJ databases">
        <title>Streptomyces nigrumlapis sp.nov.,an antimicrobial producing actinobacterium isolated from Black Gobi rocks.</title>
        <authorList>
            <person name="Wen Y."/>
            <person name="Zhang W."/>
            <person name="Liu X.G."/>
        </authorList>
    </citation>
    <scope>NUCLEOTIDE SEQUENCE</scope>
    <source>
        <strain evidence="5">ST13-2-2</strain>
    </source>
</reference>
<dbReference type="SUPFAM" id="SSF52343">
    <property type="entry name" value="Ferredoxin reductase-like, C-terminal NADP-linked domain"/>
    <property type="match status" value="1"/>
</dbReference>
<keyword evidence="2" id="KW-0001">2Fe-2S</keyword>
<dbReference type="InterPro" id="IPR008333">
    <property type="entry name" value="Cbr1-like_FAD-bd_dom"/>
</dbReference>
<keyword evidence="3" id="KW-0411">Iron-sulfur</keyword>
<feature type="domain" description="FAD-binding FR-type" evidence="4">
    <location>
        <begin position="28"/>
        <end position="130"/>
    </location>
</feature>
<dbReference type="CDD" id="cd06216">
    <property type="entry name" value="FNR_iron_sulfur_binding_2"/>
    <property type="match status" value="1"/>
</dbReference>
<evidence type="ECO:0000313" key="5">
    <source>
        <dbReference type="EMBL" id="UQA91988.1"/>
    </source>
</evidence>
<organism evidence="5 6">
    <name type="scientific">Streptomyces halobius</name>
    <dbReference type="NCBI Taxonomy" id="2879846"/>
    <lineage>
        <taxon>Bacteria</taxon>
        <taxon>Bacillati</taxon>
        <taxon>Actinomycetota</taxon>
        <taxon>Actinomycetes</taxon>
        <taxon>Kitasatosporales</taxon>
        <taxon>Streptomycetaceae</taxon>
        <taxon>Streptomyces</taxon>
    </lineage>
</organism>
<dbReference type="InterPro" id="IPR036010">
    <property type="entry name" value="2Fe-2S_ferredoxin-like_sf"/>
</dbReference>
<dbReference type="EMBL" id="CP086322">
    <property type="protein sequence ID" value="UQA91988.1"/>
    <property type="molecule type" value="Genomic_DNA"/>
</dbReference>
<dbReference type="PROSITE" id="PS51384">
    <property type="entry name" value="FAD_FR"/>
    <property type="match status" value="1"/>
</dbReference>
<dbReference type="InterPro" id="IPR050415">
    <property type="entry name" value="MRET"/>
</dbReference>
<dbReference type="Pfam" id="PF00970">
    <property type="entry name" value="FAD_binding_6"/>
    <property type="match status" value="1"/>
</dbReference>
<dbReference type="SUPFAM" id="SSF54292">
    <property type="entry name" value="2Fe-2S ferredoxin-like"/>
    <property type="match status" value="1"/>
</dbReference>
<dbReference type="Gene3D" id="2.40.30.10">
    <property type="entry name" value="Translation factors"/>
    <property type="match status" value="1"/>
</dbReference>
<gene>
    <name evidence="5" type="ORF">K9S39_09120</name>
</gene>
<dbReference type="SUPFAM" id="SSF63380">
    <property type="entry name" value="Riboflavin synthase domain-like"/>
    <property type="match status" value="1"/>
</dbReference>
<evidence type="ECO:0000313" key="6">
    <source>
        <dbReference type="Proteomes" id="UP000830115"/>
    </source>
</evidence>
<dbReference type="InterPro" id="IPR017938">
    <property type="entry name" value="Riboflavin_synthase-like_b-brl"/>
</dbReference>
<dbReference type="Gene3D" id="3.40.50.80">
    <property type="entry name" value="Nucleotide-binding domain of ferredoxin-NADP reductase (FNR) module"/>
    <property type="match status" value="1"/>
</dbReference>